<accession>A0AAD1XXU7</accession>
<sequence length="41" mass="4809">MTLRCYKLCNKNLRMCLSACMLKLLNFESRNIKNKSIKLDG</sequence>
<keyword evidence="2" id="KW-1185">Reference proteome</keyword>
<gene>
    <name evidence="1" type="ORF">ECRASSUSDP1_LOCUS21639</name>
</gene>
<name>A0AAD1XXU7_EUPCR</name>
<proteinExistence type="predicted"/>
<organism evidence="1 2">
    <name type="scientific">Euplotes crassus</name>
    <dbReference type="NCBI Taxonomy" id="5936"/>
    <lineage>
        <taxon>Eukaryota</taxon>
        <taxon>Sar</taxon>
        <taxon>Alveolata</taxon>
        <taxon>Ciliophora</taxon>
        <taxon>Intramacronucleata</taxon>
        <taxon>Spirotrichea</taxon>
        <taxon>Hypotrichia</taxon>
        <taxon>Euplotida</taxon>
        <taxon>Euplotidae</taxon>
        <taxon>Moneuplotes</taxon>
    </lineage>
</organism>
<comment type="caution">
    <text evidence="1">The sequence shown here is derived from an EMBL/GenBank/DDBJ whole genome shotgun (WGS) entry which is preliminary data.</text>
</comment>
<dbReference type="AlphaFoldDB" id="A0AAD1XXU7"/>
<evidence type="ECO:0000313" key="1">
    <source>
        <dbReference type="EMBL" id="CAI2380207.1"/>
    </source>
</evidence>
<evidence type="ECO:0000313" key="2">
    <source>
        <dbReference type="Proteomes" id="UP001295684"/>
    </source>
</evidence>
<reference evidence="1" key="1">
    <citation type="submission" date="2023-07" db="EMBL/GenBank/DDBJ databases">
        <authorList>
            <consortium name="AG Swart"/>
            <person name="Singh M."/>
            <person name="Singh A."/>
            <person name="Seah K."/>
            <person name="Emmerich C."/>
        </authorList>
    </citation>
    <scope>NUCLEOTIDE SEQUENCE</scope>
    <source>
        <strain evidence="1">DP1</strain>
    </source>
</reference>
<protein>
    <submittedName>
        <fullName evidence="1">Uncharacterized protein</fullName>
    </submittedName>
</protein>
<dbReference type="Proteomes" id="UP001295684">
    <property type="component" value="Unassembled WGS sequence"/>
</dbReference>
<dbReference type="EMBL" id="CAMPGE010022142">
    <property type="protein sequence ID" value="CAI2380207.1"/>
    <property type="molecule type" value="Genomic_DNA"/>
</dbReference>